<dbReference type="Gene3D" id="2.40.160.20">
    <property type="match status" value="1"/>
</dbReference>
<evidence type="ECO:0000313" key="3">
    <source>
        <dbReference type="EMBL" id="OJH41241.1"/>
    </source>
</evidence>
<keyword evidence="4" id="KW-1185">Reference proteome</keyword>
<dbReference type="STRING" id="83449.BON30_10215"/>
<feature type="transmembrane region" description="Helical" evidence="2">
    <location>
        <begin position="46"/>
        <end position="64"/>
    </location>
</feature>
<name>A0A1L9BG54_9BACT</name>
<evidence type="ECO:0000313" key="4">
    <source>
        <dbReference type="Proteomes" id="UP000182229"/>
    </source>
</evidence>
<reference evidence="4" key="1">
    <citation type="submission" date="2016-11" db="EMBL/GenBank/DDBJ databases">
        <authorList>
            <person name="Shukria A."/>
            <person name="Stevens D.C."/>
        </authorList>
    </citation>
    <scope>NUCLEOTIDE SEQUENCE [LARGE SCALE GENOMIC DNA]</scope>
    <source>
        <strain evidence="4">Cbfe23</strain>
    </source>
</reference>
<proteinExistence type="predicted"/>
<evidence type="ECO:0000256" key="1">
    <source>
        <dbReference type="SAM" id="MobiDB-lite"/>
    </source>
</evidence>
<dbReference type="Proteomes" id="UP000182229">
    <property type="component" value="Unassembled WGS sequence"/>
</dbReference>
<evidence type="ECO:0008006" key="5">
    <source>
        <dbReference type="Google" id="ProtNLM"/>
    </source>
</evidence>
<keyword evidence="2" id="KW-1133">Transmembrane helix</keyword>
<dbReference type="SUPFAM" id="SSF56925">
    <property type="entry name" value="OMPA-like"/>
    <property type="match status" value="1"/>
</dbReference>
<dbReference type="InterPro" id="IPR011250">
    <property type="entry name" value="OMP/PagP_B-barrel"/>
</dbReference>
<dbReference type="AlphaFoldDB" id="A0A1L9BG54"/>
<keyword evidence="2" id="KW-0472">Membrane</keyword>
<reference evidence="3 4" key="2">
    <citation type="submission" date="2016-12" db="EMBL/GenBank/DDBJ databases">
        <title>Draft Genome Sequence of Cystobacter ferrugineus Strain Cbfe23.</title>
        <authorList>
            <person name="Akbar S."/>
            <person name="Dowd S.E."/>
            <person name="Stevens D.C."/>
        </authorList>
    </citation>
    <scope>NUCLEOTIDE SEQUENCE [LARGE SCALE GENOMIC DNA]</scope>
    <source>
        <strain evidence="3 4">Cbfe23</strain>
    </source>
</reference>
<gene>
    <name evidence="3" type="ORF">BON30_10215</name>
</gene>
<feature type="region of interest" description="Disordered" evidence="1">
    <location>
        <begin position="1"/>
        <end position="41"/>
    </location>
</feature>
<evidence type="ECO:0000256" key="2">
    <source>
        <dbReference type="SAM" id="Phobius"/>
    </source>
</evidence>
<organism evidence="3 4">
    <name type="scientific">Cystobacter ferrugineus</name>
    <dbReference type="NCBI Taxonomy" id="83449"/>
    <lineage>
        <taxon>Bacteria</taxon>
        <taxon>Pseudomonadati</taxon>
        <taxon>Myxococcota</taxon>
        <taxon>Myxococcia</taxon>
        <taxon>Myxococcales</taxon>
        <taxon>Cystobacterineae</taxon>
        <taxon>Archangiaceae</taxon>
        <taxon>Cystobacter</taxon>
    </lineage>
</organism>
<protein>
    <recommendedName>
        <fullName evidence="5">Outer membrane protein beta-barrel domain-containing protein</fullName>
    </recommendedName>
</protein>
<keyword evidence="2" id="KW-0812">Transmembrane</keyword>
<dbReference type="EMBL" id="MPIN01000002">
    <property type="protein sequence ID" value="OJH41241.1"/>
    <property type="molecule type" value="Genomic_DNA"/>
</dbReference>
<sequence length="255" mass="26115">MRRTRRERPGARLPACPVAPREGPSQLPASSNSSAKGEEHMKKTTVGVVAGVAVLTLGAGTALARDEVRRESSADMRGVSVLVGGGVEGYTSSLGSNIRPGAAYGATLMLRPSKVLGVEIGYSGASNNFNRDTVATPGASRGPDVMRNGAQAVATLGLTAAPLQPYVLAGVGLSRYNVRAEAAGFQDDTVGNVPLGGGLRLHIGDFTADARVNYNVLLDQQFATGVPTTTPGTPVNEAFSNGGTYTGTLNLGATF</sequence>
<accession>A0A1L9BG54</accession>
<comment type="caution">
    <text evidence="3">The sequence shown here is derived from an EMBL/GenBank/DDBJ whole genome shotgun (WGS) entry which is preliminary data.</text>
</comment>